<organism evidence="14 15">
    <name type="scientific">Helicobacter bizzozeronii (strain CIII-1)</name>
    <dbReference type="NCBI Taxonomy" id="1002804"/>
    <lineage>
        <taxon>Bacteria</taxon>
        <taxon>Pseudomonadati</taxon>
        <taxon>Campylobacterota</taxon>
        <taxon>Epsilonproteobacteria</taxon>
        <taxon>Campylobacterales</taxon>
        <taxon>Helicobacteraceae</taxon>
        <taxon>Helicobacter</taxon>
    </lineage>
</organism>
<dbReference type="InterPro" id="IPR051542">
    <property type="entry name" value="Hydrogenase_cytochrome"/>
</dbReference>
<evidence type="ECO:0000256" key="10">
    <source>
        <dbReference type="ARBA" id="ARBA00023004"/>
    </source>
</evidence>
<dbReference type="InterPro" id="IPR000516">
    <property type="entry name" value="Ni-dep_Hydgase_cyt-B"/>
</dbReference>
<dbReference type="SUPFAM" id="SSF81342">
    <property type="entry name" value="Transmembrane di-heme cytochromes"/>
    <property type="match status" value="1"/>
</dbReference>
<accession>F8KT55</accession>
<evidence type="ECO:0000313" key="14">
    <source>
        <dbReference type="EMBL" id="CCB80004.1"/>
    </source>
</evidence>
<evidence type="ECO:0000259" key="13">
    <source>
        <dbReference type="Pfam" id="PF01292"/>
    </source>
</evidence>
<keyword evidence="10" id="KW-0408">Iron</keyword>
<dbReference type="HOGENOM" id="CLU_075520_0_2_7"/>
<evidence type="ECO:0000256" key="8">
    <source>
        <dbReference type="ARBA" id="ARBA00022982"/>
    </source>
</evidence>
<dbReference type="PRINTS" id="PR00161">
    <property type="entry name" value="NIHGNASECYTB"/>
</dbReference>
<evidence type="ECO:0000256" key="1">
    <source>
        <dbReference type="ARBA" id="ARBA00004651"/>
    </source>
</evidence>
<feature type="transmembrane region" description="Helical" evidence="12">
    <location>
        <begin position="21"/>
        <end position="42"/>
    </location>
</feature>
<evidence type="ECO:0000256" key="6">
    <source>
        <dbReference type="ARBA" id="ARBA00022692"/>
    </source>
</evidence>
<protein>
    <submittedName>
        <fullName evidence="14">Quinone-reactive Ni/Fe hydrogenase, cytochrome b subunit</fullName>
    </submittedName>
</protein>
<feature type="transmembrane region" description="Helical" evidence="12">
    <location>
        <begin position="184"/>
        <end position="205"/>
    </location>
</feature>
<dbReference type="Pfam" id="PF01292">
    <property type="entry name" value="Ni_hydr_CYTB"/>
    <property type="match status" value="1"/>
</dbReference>
<comment type="similarity">
    <text evidence="2">Belongs to the HupC/HyaC/HydC family.</text>
</comment>
<dbReference type="Gene3D" id="1.20.950.20">
    <property type="entry name" value="Transmembrane di-heme cytochromes, Chain C"/>
    <property type="match status" value="1"/>
</dbReference>
<comment type="subcellular location">
    <subcellularLocation>
        <location evidence="1">Cell membrane</location>
        <topology evidence="1">Multi-pass membrane protein</topology>
    </subcellularLocation>
</comment>
<name>F8KT55_HELBC</name>
<dbReference type="NCBIfam" id="TIGR02125">
    <property type="entry name" value="CytB-hydogenase"/>
    <property type="match status" value="1"/>
</dbReference>
<gene>
    <name evidence="14" type="ordered locus">HBZC1_10180</name>
</gene>
<dbReference type="GO" id="GO:0022904">
    <property type="term" value="P:respiratory electron transport chain"/>
    <property type="evidence" value="ECO:0007669"/>
    <property type="project" value="InterPro"/>
</dbReference>
<dbReference type="GO" id="GO:0020037">
    <property type="term" value="F:heme binding"/>
    <property type="evidence" value="ECO:0007669"/>
    <property type="project" value="TreeGrafter"/>
</dbReference>
<sequence>MPKNSYHAYQEFSGFVRLFHWARAFAIFFLVGSGFYIAYPFLQPNSSVYSGMYFLQAYIRSVHIMLGFILIAISLFRCYLFFFDRKSGAERASAKNIGSLNAWIKQLKVYFWIGKAQGGAGAYNPLQFIAYLGLCILLALISLSGVVLYYNVYHNGLGAFLAPLFKWFEVLCGGLSNVRYIHHLATWGIILFVPVHVYMVVFHSIRFPDGGADSMISGMRYVKDR</sequence>
<evidence type="ECO:0000256" key="12">
    <source>
        <dbReference type="SAM" id="Phobius"/>
    </source>
</evidence>
<dbReference type="EMBL" id="FR871757">
    <property type="protein sequence ID" value="CCB80004.1"/>
    <property type="molecule type" value="Genomic_DNA"/>
</dbReference>
<reference evidence="14 15" key="1">
    <citation type="journal article" date="2011" name="J. Bacteriol.">
        <title>Genome sequence of Helicobacter bizzozeronii strain CIII-1, an isolate from human gastric mucosa.</title>
        <authorList>
            <person name="Schott T."/>
            <person name="Rossi M."/>
            <person name="Hanninen M.L."/>
        </authorList>
    </citation>
    <scope>NUCLEOTIDE SEQUENCE [LARGE SCALE GENOMIC DNA]</scope>
    <source>
        <strain evidence="14 15">CIII-1</strain>
    </source>
</reference>
<evidence type="ECO:0000313" key="15">
    <source>
        <dbReference type="Proteomes" id="UP000008387"/>
    </source>
</evidence>
<dbReference type="eggNOG" id="COG1969">
    <property type="taxonomic scope" value="Bacteria"/>
</dbReference>
<keyword evidence="6 12" id="KW-0812">Transmembrane</keyword>
<dbReference type="Proteomes" id="UP000008387">
    <property type="component" value="Chromosome"/>
</dbReference>
<dbReference type="AlphaFoldDB" id="F8KT55"/>
<feature type="domain" description="Cytochrome b561 bacterial/Ni-hydrogenase" evidence="13">
    <location>
        <begin position="12"/>
        <end position="218"/>
    </location>
</feature>
<evidence type="ECO:0000256" key="5">
    <source>
        <dbReference type="ARBA" id="ARBA00022617"/>
    </source>
</evidence>
<keyword evidence="7" id="KW-0479">Metal-binding</keyword>
<dbReference type="STRING" id="1002804.HBZC1_10180"/>
<dbReference type="GO" id="GO:0005506">
    <property type="term" value="F:iron ion binding"/>
    <property type="evidence" value="ECO:0007669"/>
    <property type="project" value="InterPro"/>
</dbReference>
<evidence type="ECO:0000256" key="9">
    <source>
        <dbReference type="ARBA" id="ARBA00022989"/>
    </source>
</evidence>
<evidence type="ECO:0000256" key="2">
    <source>
        <dbReference type="ARBA" id="ARBA00008622"/>
    </source>
</evidence>
<evidence type="ECO:0000256" key="3">
    <source>
        <dbReference type="ARBA" id="ARBA00022448"/>
    </source>
</evidence>
<dbReference type="GO" id="GO:0005886">
    <property type="term" value="C:plasma membrane"/>
    <property type="evidence" value="ECO:0007669"/>
    <property type="project" value="UniProtKB-SubCell"/>
</dbReference>
<dbReference type="RefSeq" id="WP_013890445.1">
    <property type="nucleotide sequence ID" value="NC_015674.1"/>
</dbReference>
<feature type="transmembrane region" description="Helical" evidence="12">
    <location>
        <begin position="128"/>
        <end position="150"/>
    </location>
</feature>
<keyword evidence="9 12" id="KW-1133">Transmembrane helix</keyword>
<dbReference type="InterPro" id="IPR016174">
    <property type="entry name" value="Di-haem_cyt_TM"/>
</dbReference>
<evidence type="ECO:0000256" key="4">
    <source>
        <dbReference type="ARBA" id="ARBA00022475"/>
    </source>
</evidence>
<feature type="transmembrane region" description="Helical" evidence="12">
    <location>
        <begin position="62"/>
        <end position="83"/>
    </location>
</feature>
<evidence type="ECO:0000256" key="7">
    <source>
        <dbReference type="ARBA" id="ARBA00022723"/>
    </source>
</evidence>
<keyword evidence="15" id="KW-1185">Reference proteome</keyword>
<dbReference type="GO" id="GO:0009055">
    <property type="term" value="F:electron transfer activity"/>
    <property type="evidence" value="ECO:0007669"/>
    <property type="project" value="InterPro"/>
</dbReference>
<keyword evidence="4" id="KW-1003">Cell membrane</keyword>
<dbReference type="InterPro" id="IPR011577">
    <property type="entry name" value="Cyt_b561_bac/Ni-Hgenase"/>
</dbReference>
<keyword evidence="8" id="KW-0249">Electron transport</keyword>
<dbReference type="PANTHER" id="PTHR30485">
    <property type="entry name" value="NI/FE-HYDROGENASE 1 B-TYPE CYTOCHROME SUBUNIT"/>
    <property type="match status" value="1"/>
</dbReference>
<keyword evidence="11 12" id="KW-0472">Membrane</keyword>
<keyword evidence="3" id="KW-0813">Transport</keyword>
<proteinExistence type="inferred from homology"/>
<keyword evidence="5" id="KW-0349">Heme</keyword>
<dbReference type="KEGG" id="hbi:HBZC1_10180"/>
<dbReference type="PANTHER" id="PTHR30485:SF0">
    <property type="entry name" value="NI_FE-HYDROGENASE 1 B-TYPE CYTOCHROME SUBUNIT-RELATED"/>
    <property type="match status" value="1"/>
</dbReference>
<evidence type="ECO:0000256" key="11">
    <source>
        <dbReference type="ARBA" id="ARBA00023136"/>
    </source>
</evidence>